<feature type="transmembrane region" description="Helical" evidence="1">
    <location>
        <begin position="129"/>
        <end position="151"/>
    </location>
</feature>
<evidence type="ECO:0000256" key="1">
    <source>
        <dbReference type="SAM" id="Phobius"/>
    </source>
</evidence>
<organism evidence="2">
    <name type="scientific">freshwater metagenome</name>
    <dbReference type="NCBI Taxonomy" id="449393"/>
    <lineage>
        <taxon>unclassified sequences</taxon>
        <taxon>metagenomes</taxon>
        <taxon>ecological metagenomes</taxon>
    </lineage>
</organism>
<feature type="transmembrane region" description="Helical" evidence="1">
    <location>
        <begin position="522"/>
        <end position="542"/>
    </location>
</feature>
<feature type="transmembrane region" description="Helical" evidence="1">
    <location>
        <begin position="554"/>
        <end position="572"/>
    </location>
</feature>
<keyword evidence="1" id="KW-0472">Membrane</keyword>
<feature type="transmembrane region" description="Helical" evidence="1">
    <location>
        <begin position="427"/>
        <end position="450"/>
    </location>
</feature>
<accession>A0A6J7M0A9</accession>
<sequence>MVKVRPVIVCGLVAVMAAVVWLLVTDIALGPTLMIVVALGLQTATGGWVWAALRRRSGAGASAIEILAMGCAIGTVLAMVSGVLLRPLIPMDFGWAVPTVVLLAFLTIARRAKALVEPRVSSPIMWPSLPVAAAVGLGVVLGLAAALVNIAHYPLRWTGDWSQYHPDMVFFEALSTGLARYGPGQSVFMAGADFRYHWFTYAWSGQLTESFHLAPFVSLTRVLPFVTVLATAALAAVWTGRHTKNPWAPALAVALVTSGGYLGASYGILLNFDSPSQAMATVWMLALAFAITEYLDGSLGRPALWVIGAMGVACAGGKASAAIVMIGAVGVALVLGYLGQVAWRGRAVWVLVTIGPLSGVTYLLVLSGSASLGGLHPLTWDLRASTVQGLNLSSTGWGIAAGTAFLLMAIVPRWAGLAGFWLDRQRAWSLPSVIGIGLVVTAVTPLLLFSHGVDELWFALSASAPLAVISAIGVGLAWERLSIGGRPVGSLAVLSLGVGLLALVIASALWVQGDNATVSMRAWGPVAALATVGVLAAVGAVLMRRRIAAKPLEIGITVFITALVVAASLARLTPAFGPLRLSSAEAPVGAESRSTQSSELRTVEFDVGGQDGPAKNEWSSAEVEAADFLRDHSGRADVVATDRPASSLVPALTGLRTFISGVEYQVARGRPSDVIDIPVRVAIAERLSVGPNAGDLEALCSTGVTWLWVTGPVVPREWQASADLEFANERVSLLRLGPAACPELK</sequence>
<feature type="transmembrane region" description="Helical" evidence="1">
    <location>
        <begin position="7"/>
        <end position="24"/>
    </location>
</feature>
<feature type="transmembrane region" description="Helical" evidence="1">
    <location>
        <begin position="456"/>
        <end position="478"/>
    </location>
</feature>
<feature type="transmembrane region" description="Helical" evidence="1">
    <location>
        <begin position="490"/>
        <end position="510"/>
    </location>
</feature>
<keyword evidence="1" id="KW-1133">Transmembrane helix</keyword>
<keyword evidence="1" id="KW-0812">Transmembrane</keyword>
<dbReference type="AlphaFoldDB" id="A0A6J7M0A9"/>
<feature type="transmembrane region" description="Helical" evidence="1">
    <location>
        <begin position="250"/>
        <end position="269"/>
    </location>
</feature>
<feature type="transmembrane region" description="Helical" evidence="1">
    <location>
        <begin position="63"/>
        <end position="85"/>
    </location>
</feature>
<feature type="transmembrane region" description="Helical" evidence="1">
    <location>
        <begin position="213"/>
        <end position="238"/>
    </location>
</feature>
<evidence type="ECO:0000313" key="2">
    <source>
        <dbReference type="EMBL" id="CAB4972123.1"/>
    </source>
</evidence>
<feature type="transmembrane region" description="Helical" evidence="1">
    <location>
        <begin position="395"/>
        <end position="415"/>
    </location>
</feature>
<feature type="transmembrane region" description="Helical" evidence="1">
    <location>
        <begin position="348"/>
        <end position="375"/>
    </location>
</feature>
<feature type="transmembrane region" description="Helical" evidence="1">
    <location>
        <begin position="91"/>
        <end position="109"/>
    </location>
</feature>
<gene>
    <name evidence="2" type="ORF">UFOPK3772_03470</name>
</gene>
<reference evidence="2" key="1">
    <citation type="submission" date="2020-05" db="EMBL/GenBank/DDBJ databases">
        <authorList>
            <person name="Chiriac C."/>
            <person name="Salcher M."/>
            <person name="Ghai R."/>
            <person name="Kavagutti S V."/>
        </authorList>
    </citation>
    <scope>NUCLEOTIDE SEQUENCE</scope>
</reference>
<feature type="transmembrane region" description="Helical" evidence="1">
    <location>
        <begin position="303"/>
        <end position="336"/>
    </location>
</feature>
<protein>
    <submittedName>
        <fullName evidence="2">Unannotated protein</fullName>
    </submittedName>
</protein>
<proteinExistence type="predicted"/>
<feature type="transmembrane region" description="Helical" evidence="1">
    <location>
        <begin position="30"/>
        <end position="51"/>
    </location>
</feature>
<name>A0A6J7M0A9_9ZZZZ</name>
<dbReference type="EMBL" id="CAFBNE010000211">
    <property type="protein sequence ID" value="CAB4972123.1"/>
    <property type="molecule type" value="Genomic_DNA"/>
</dbReference>